<dbReference type="PATRIC" id="fig|593117.10.peg.1914"/>
<proteinExistence type="predicted"/>
<dbReference type="HOGENOM" id="CLU_2313945_0_0_2"/>
<name>C5A1Y6_THEGJ</name>
<evidence type="ECO:0000313" key="2">
    <source>
        <dbReference type="Proteomes" id="UP000001488"/>
    </source>
</evidence>
<dbReference type="RefSeq" id="WP_015859511.1">
    <property type="nucleotide sequence ID" value="NC_012804.1"/>
</dbReference>
<evidence type="ECO:0000313" key="1">
    <source>
        <dbReference type="EMBL" id="ACS34405.1"/>
    </source>
</evidence>
<dbReference type="STRING" id="593117.TGAM_1903"/>
<dbReference type="EMBL" id="CP001398">
    <property type="protein sequence ID" value="ACS34405.1"/>
    <property type="molecule type" value="Genomic_DNA"/>
</dbReference>
<organism evidence="1 2">
    <name type="scientific">Thermococcus gammatolerans (strain DSM 15229 / JCM 11827 / EJ3)</name>
    <dbReference type="NCBI Taxonomy" id="593117"/>
    <lineage>
        <taxon>Archaea</taxon>
        <taxon>Methanobacteriati</taxon>
        <taxon>Methanobacteriota</taxon>
        <taxon>Thermococci</taxon>
        <taxon>Thermococcales</taxon>
        <taxon>Thermococcaceae</taxon>
        <taxon>Thermococcus</taxon>
    </lineage>
</organism>
<dbReference type="PaxDb" id="593117-TGAM_1903"/>
<dbReference type="AlphaFoldDB" id="C5A1Y6"/>
<gene>
    <name evidence="1" type="ordered locus">TGAM_1903</name>
</gene>
<dbReference type="KEGG" id="tga:TGAM_1903"/>
<dbReference type="GeneID" id="7988307"/>
<protein>
    <submittedName>
        <fullName evidence="1">Uncharacterized protein</fullName>
    </submittedName>
</protein>
<accession>C5A1Y6</accession>
<keyword evidence="2" id="KW-1185">Reference proteome</keyword>
<dbReference type="eggNOG" id="arCOG05804">
    <property type="taxonomic scope" value="Archaea"/>
</dbReference>
<reference evidence="1 2" key="1">
    <citation type="journal article" date="2007" name="Genome Biol.">
        <title>Genome analysis and genome-wide proteomics of Thermococcus gammatolerans, the most radioresistant organism known amongst the Archaea.</title>
        <authorList>
            <person name="Zivanovic Y."/>
            <person name="Armengaud J."/>
            <person name="Lagorce A."/>
            <person name="Leplat C."/>
            <person name="Guerin P."/>
            <person name="Dutertre M."/>
            <person name="Anthouard V."/>
            <person name="Forterre P."/>
            <person name="Wincker P."/>
            <person name="Confalonieri F."/>
        </authorList>
    </citation>
    <scope>NUCLEOTIDE SEQUENCE [LARGE SCALE GENOMIC DNA]</scope>
    <source>
        <strain evidence="2">DSM 15229 / JCM 11827 / EJ3</strain>
    </source>
</reference>
<dbReference type="Proteomes" id="UP000001488">
    <property type="component" value="Chromosome"/>
</dbReference>
<sequence>METLRALVKAYRIARGERKVKVAWAIVRKAAKYSDSEPFWETIKSSGISPDAIKEVMRFLESIGELQIKRSIDGRRLYVSTLKDIRRNPIKLDRWLNLPSGGGARTPSLSRLRGQ</sequence>
<dbReference type="OrthoDB" id="85992at2157"/>